<dbReference type="EMBL" id="DS547130">
    <property type="protein sequence ID" value="EDR02458.1"/>
    <property type="molecule type" value="Genomic_DNA"/>
</dbReference>
<name>B0DSD7_LACBS</name>
<keyword evidence="1" id="KW-0472">Membrane</keyword>
<evidence type="ECO:0000313" key="2">
    <source>
        <dbReference type="EMBL" id="EDR02458.1"/>
    </source>
</evidence>
<dbReference type="InParanoid" id="B0DSD7"/>
<dbReference type="KEGG" id="lbc:LACBIDRAFT_309469"/>
<keyword evidence="1" id="KW-0812">Transmembrane</keyword>
<evidence type="ECO:0000313" key="3">
    <source>
        <dbReference type="Proteomes" id="UP000001194"/>
    </source>
</evidence>
<dbReference type="GeneID" id="6082529"/>
<dbReference type="OrthoDB" id="10294459at2759"/>
<accession>B0DSD7</accession>
<evidence type="ECO:0000256" key="1">
    <source>
        <dbReference type="SAM" id="Phobius"/>
    </source>
</evidence>
<dbReference type="AlphaFoldDB" id="B0DSD7"/>
<keyword evidence="1" id="KW-1133">Transmembrane helix</keyword>
<protein>
    <submittedName>
        <fullName evidence="2">Predicted protein</fullName>
    </submittedName>
</protein>
<feature type="transmembrane region" description="Helical" evidence="1">
    <location>
        <begin position="20"/>
        <end position="40"/>
    </location>
</feature>
<dbReference type="HOGENOM" id="CLU_1959914_0_0_1"/>
<reference evidence="2 3" key="1">
    <citation type="journal article" date="2008" name="Nature">
        <title>The genome of Laccaria bicolor provides insights into mycorrhizal symbiosis.</title>
        <authorList>
            <person name="Martin F."/>
            <person name="Aerts A."/>
            <person name="Ahren D."/>
            <person name="Brun A."/>
            <person name="Danchin E.G.J."/>
            <person name="Duchaussoy F."/>
            <person name="Gibon J."/>
            <person name="Kohler A."/>
            <person name="Lindquist E."/>
            <person name="Pereda V."/>
            <person name="Salamov A."/>
            <person name="Shapiro H.J."/>
            <person name="Wuyts J."/>
            <person name="Blaudez D."/>
            <person name="Buee M."/>
            <person name="Brokstein P."/>
            <person name="Canbaeck B."/>
            <person name="Cohen D."/>
            <person name="Courty P.E."/>
            <person name="Coutinho P.M."/>
            <person name="Delaruelle C."/>
            <person name="Detter J.C."/>
            <person name="Deveau A."/>
            <person name="DiFazio S."/>
            <person name="Duplessis S."/>
            <person name="Fraissinet-Tachet L."/>
            <person name="Lucic E."/>
            <person name="Frey-Klett P."/>
            <person name="Fourrey C."/>
            <person name="Feussner I."/>
            <person name="Gay G."/>
            <person name="Grimwood J."/>
            <person name="Hoegger P.J."/>
            <person name="Jain P."/>
            <person name="Kilaru S."/>
            <person name="Labbe J."/>
            <person name="Lin Y.C."/>
            <person name="Legue V."/>
            <person name="Le Tacon F."/>
            <person name="Marmeisse R."/>
            <person name="Melayah D."/>
            <person name="Montanini B."/>
            <person name="Muratet M."/>
            <person name="Nehls U."/>
            <person name="Niculita-Hirzel H."/>
            <person name="Oudot-Le Secq M.P."/>
            <person name="Peter M."/>
            <person name="Quesneville H."/>
            <person name="Rajashekar B."/>
            <person name="Reich M."/>
            <person name="Rouhier N."/>
            <person name="Schmutz J."/>
            <person name="Yin T."/>
            <person name="Chalot M."/>
            <person name="Henrissat B."/>
            <person name="Kuees U."/>
            <person name="Lucas S."/>
            <person name="Van de Peer Y."/>
            <person name="Podila G.K."/>
            <person name="Polle A."/>
            <person name="Pukkila P.J."/>
            <person name="Richardson P.M."/>
            <person name="Rouze P."/>
            <person name="Sanders I.R."/>
            <person name="Stajich J.E."/>
            <person name="Tunlid A."/>
            <person name="Tuskan G."/>
            <person name="Grigoriev I.V."/>
        </authorList>
    </citation>
    <scope>NUCLEOTIDE SEQUENCE [LARGE SCALE GENOMIC DNA]</scope>
    <source>
        <strain evidence="3">S238N-H82 / ATCC MYA-4686</strain>
    </source>
</reference>
<organism evidence="3">
    <name type="scientific">Laccaria bicolor (strain S238N-H82 / ATCC MYA-4686)</name>
    <name type="common">Bicoloured deceiver</name>
    <name type="synonym">Laccaria laccata var. bicolor</name>
    <dbReference type="NCBI Taxonomy" id="486041"/>
    <lineage>
        <taxon>Eukaryota</taxon>
        <taxon>Fungi</taxon>
        <taxon>Dikarya</taxon>
        <taxon>Basidiomycota</taxon>
        <taxon>Agaricomycotina</taxon>
        <taxon>Agaricomycetes</taxon>
        <taxon>Agaricomycetidae</taxon>
        <taxon>Agaricales</taxon>
        <taxon>Agaricineae</taxon>
        <taxon>Hydnangiaceae</taxon>
        <taxon>Laccaria</taxon>
    </lineage>
</organism>
<sequence length="155" mass="17372">MNLHDILSQMLALSPKCLSGAPKILLAMLSLIFLIFIAGTGRAEARAVVRPASGKHWNYGEPVNNPSSTHPEEQVTLHSIEAMSAIRIGCANCDSAMETDQVERRVREYWYQSRDIFLRRLTDAQVTVSEGRMGRSIWVTFFKGHTTIHTQMNLG</sequence>
<keyword evidence="3" id="KW-1185">Reference proteome</keyword>
<gene>
    <name evidence="2" type="ORF">LACBIDRAFT_309469</name>
</gene>
<dbReference type="Proteomes" id="UP000001194">
    <property type="component" value="Unassembled WGS sequence"/>
</dbReference>
<dbReference type="RefSeq" id="XP_001886821.1">
    <property type="nucleotide sequence ID" value="XM_001886786.1"/>
</dbReference>
<proteinExistence type="predicted"/>